<proteinExistence type="predicted"/>
<sequence>MLQEFIRGYKNYIENNEQCVSAEFLERWERRKTGETFSDSYPVTEDSNLYNDLCYALEEIGSIENFLNDIENKKINCFSHTVFEGAYEKLDKYIREYRAFHSDIPEKWLQLNATLYEYKSGHLNLLSFDRKRLGIERAINKHYSRIGAYFRIFHRIVKYINDKVSDEEIKKDYLGFLRATINEKEMLVIFYNAAYTERGNGLLKEIRKTTFFGEHDELMEDSTVQHFNPHSMLWESEDLKIMRGFGNK</sequence>
<protein>
    <submittedName>
        <fullName evidence="1">Putative phage abortive infection protein</fullName>
    </submittedName>
</protein>
<dbReference type="InterPro" id="IPR031709">
    <property type="entry name" value="PutAbiC"/>
</dbReference>
<name>A0A2T5INT6_9LACT</name>
<dbReference type="AlphaFoldDB" id="A0A2T5INT6"/>
<reference evidence="1 2" key="1">
    <citation type="submission" date="2018-04" db="EMBL/GenBank/DDBJ databases">
        <title>Genomic Encyclopedia of Archaeal and Bacterial Type Strains, Phase II (KMG-II): from individual species to whole genera.</title>
        <authorList>
            <person name="Goeker M."/>
        </authorList>
    </citation>
    <scope>NUCLEOTIDE SEQUENCE [LARGE SCALE GENOMIC DNA]</scope>
    <source>
        <strain evidence="1 2">DSM 18806</strain>
    </source>
</reference>
<evidence type="ECO:0000313" key="1">
    <source>
        <dbReference type="EMBL" id="PTQ85460.1"/>
    </source>
</evidence>
<dbReference type="Pfam" id="PF16872">
    <property type="entry name" value="putAbiC"/>
    <property type="match status" value="1"/>
</dbReference>
<accession>A0A2T5INT6</accession>
<evidence type="ECO:0000313" key="2">
    <source>
        <dbReference type="Proteomes" id="UP000244161"/>
    </source>
</evidence>
<comment type="caution">
    <text evidence="1">The sequence shown here is derived from an EMBL/GenBank/DDBJ whole genome shotgun (WGS) entry which is preliminary data.</text>
</comment>
<dbReference type="EMBL" id="QAOM01000004">
    <property type="protein sequence ID" value="PTQ85460.1"/>
    <property type="molecule type" value="Genomic_DNA"/>
</dbReference>
<dbReference type="RefSeq" id="WP_108031929.1">
    <property type="nucleotide sequence ID" value="NZ_QAOM01000004.1"/>
</dbReference>
<gene>
    <name evidence="1" type="ORF">C8U37_10497</name>
</gene>
<dbReference type="OrthoDB" id="2625696at2"/>
<dbReference type="Proteomes" id="UP000244161">
    <property type="component" value="Unassembled WGS sequence"/>
</dbReference>
<keyword evidence="2" id="KW-1185">Reference proteome</keyword>
<organism evidence="1 2">
    <name type="scientific">Trichococcus patagoniensis</name>
    <dbReference type="NCBI Taxonomy" id="382641"/>
    <lineage>
        <taxon>Bacteria</taxon>
        <taxon>Bacillati</taxon>
        <taxon>Bacillota</taxon>
        <taxon>Bacilli</taxon>
        <taxon>Lactobacillales</taxon>
        <taxon>Carnobacteriaceae</taxon>
        <taxon>Trichococcus</taxon>
    </lineage>
</organism>